<organism evidence="1 2">
    <name type="scientific">Actinomadura soli</name>
    <dbReference type="NCBI Taxonomy" id="2508997"/>
    <lineage>
        <taxon>Bacteria</taxon>
        <taxon>Bacillati</taxon>
        <taxon>Actinomycetota</taxon>
        <taxon>Actinomycetes</taxon>
        <taxon>Streptosporangiales</taxon>
        <taxon>Thermomonosporaceae</taxon>
        <taxon>Actinomadura</taxon>
    </lineage>
</organism>
<dbReference type="SUPFAM" id="SSF52540">
    <property type="entry name" value="P-loop containing nucleoside triphosphate hydrolases"/>
    <property type="match status" value="1"/>
</dbReference>
<sequence length="359" mass="40262">MASKVVLHIGVQKSGTTFLQHMVHANHQALVEAGVHYPIPRDWSRGKRTVPNHEWSTYGLLGTEYPWVSEKRAARESTSWKDLLAQANTCPGTVLLSAEALSVIRTPAVRRLLTCLDTDDVEVVITTRSLDRALPSLWQQHIRNGHSISFNDYLKNLAHHREKNLEDDPSAHIWRAFTLNKLVQRWSRSGATKVSVVTTPGNPPDLLWERFTQAIGTPALAQVPLAKEAHTGLTAPETLILASLNATLHSSRREADRIRQTITERFQTRDHRGGKVAIPPEWRLRLTEWMHEDLAALQQTPARVIGDINDLHPSTTQTRPPTPEETAQAGAEAALALAHLTPHQSPLRRTARRLRRLLP</sequence>
<dbReference type="RefSeq" id="WP_138647943.1">
    <property type="nucleotide sequence ID" value="NZ_VCKW01000157.1"/>
</dbReference>
<dbReference type="OrthoDB" id="5144031at2"/>
<comment type="caution">
    <text evidence="1">The sequence shown here is derived from an EMBL/GenBank/DDBJ whole genome shotgun (WGS) entry which is preliminary data.</text>
</comment>
<reference evidence="1 2" key="1">
    <citation type="submission" date="2019-05" db="EMBL/GenBank/DDBJ databases">
        <title>Draft genome sequence of Actinomadura sp. 14C53.</title>
        <authorList>
            <person name="Saricaoglu S."/>
            <person name="Isik K."/>
        </authorList>
    </citation>
    <scope>NUCLEOTIDE SEQUENCE [LARGE SCALE GENOMIC DNA]</scope>
    <source>
        <strain evidence="1 2">14C53</strain>
    </source>
</reference>
<evidence type="ECO:0000313" key="1">
    <source>
        <dbReference type="EMBL" id="TMQ92804.1"/>
    </source>
</evidence>
<evidence type="ECO:0008006" key="3">
    <source>
        <dbReference type="Google" id="ProtNLM"/>
    </source>
</evidence>
<proteinExistence type="predicted"/>
<dbReference type="AlphaFoldDB" id="A0A5C4J8J3"/>
<evidence type="ECO:0000313" key="2">
    <source>
        <dbReference type="Proteomes" id="UP000309174"/>
    </source>
</evidence>
<name>A0A5C4J8J3_9ACTN</name>
<keyword evidence="2" id="KW-1185">Reference proteome</keyword>
<accession>A0A5C4J8J3</accession>
<dbReference type="InterPro" id="IPR027417">
    <property type="entry name" value="P-loop_NTPase"/>
</dbReference>
<dbReference type="Gene3D" id="3.40.50.300">
    <property type="entry name" value="P-loop containing nucleotide triphosphate hydrolases"/>
    <property type="match status" value="1"/>
</dbReference>
<gene>
    <name evidence="1" type="ORF">ETD83_26605</name>
</gene>
<protein>
    <recommendedName>
        <fullName evidence="3">Sulfotransferase family protein</fullName>
    </recommendedName>
</protein>
<dbReference type="EMBL" id="VCKW01000157">
    <property type="protein sequence ID" value="TMQ92804.1"/>
    <property type="molecule type" value="Genomic_DNA"/>
</dbReference>
<dbReference type="Proteomes" id="UP000309174">
    <property type="component" value="Unassembled WGS sequence"/>
</dbReference>